<name>A0AAD1HC24_9MYCO</name>
<protein>
    <submittedName>
        <fullName evidence="1">Phosphohistidine phosphatase</fullName>
    </submittedName>
</protein>
<dbReference type="Gene3D" id="3.40.50.1240">
    <property type="entry name" value="Phosphoglycerate mutase-like"/>
    <property type="match status" value="1"/>
</dbReference>
<dbReference type="SUPFAM" id="SSF53254">
    <property type="entry name" value="Phosphoglycerate mutase-like"/>
    <property type="match status" value="1"/>
</dbReference>
<dbReference type="InterPro" id="IPR029033">
    <property type="entry name" value="His_PPase_superfam"/>
</dbReference>
<keyword evidence="2" id="KW-1185">Reference proteome</keyword>
<dbReference type="AlphaFoldDB" id="A0AAD1HC24"/>
<gene>
    <name evidence="1" type="ORF">MMOR_21590</name>
</gene>
<dbReference type="CDD" id="cd07067">
    <property type="entry name" value="HP_PGM_like"/>
    <property type="match status" value="1"/>
</dbReference>
<dbReference type="Pfam" id="PF00300">
    <property type="entry name" value="His_Phos_1"/>
    <property type="match status" value="1"/>
</dbReference>
<dbReference type="RefSeq" id="WP_083152104.1">
    <property type="nucleotide sequence ID" value="NZ_AP022560.1"/>
</dbReference>
<dbReference type="InterPro" id="IPR013078">
    <property type="entry name" value="His_Pase_superF_clade-1"/>
</dbReference>
<dbReference type="KEGG" id="mmor:MMOR_21590"/>
<evidence type="ECO:0000313" key="1">
    <source>
        <dbReference type="EMBL" id="BBX01223.1"/>
    </source>
</evidence>
<accession>A0AAD1HC24</accession>
<sequence>MSDSYRTLLLLRHAKSDYPTGVPDHERPLAPRGIREAALAGDWLRAHAPAVDAVLCSTATRTRETLERTRIDAPVKFLDRLYEATPGAVIGEINRVPQRFDFDVATLLVVGHEPTMSDLALGLATDEGSNSAAAERISMKFPTSAIAVLRTAETWDQLTLDGATLVTFHVPR</sequence>
<evidence type="ECO:0000313" key="2">
    <source>
        <dbReference type="Proteomes" id="UP000466681"/>
    </source>
</evidence>
<proteinExistence type="predicted"/>
<dbReference type="PANTHER" id="PTHR47623">
    <property type="entry name" value="OS09G0287300 PROTEIN"/>
    <property type="match status" value="1"/>
</dbReference>
<dbReference type="EMBL" id="AP022560">
    <property type="protein sequence ID" value="BBX01223.1"/>
    <property type="molecule type" value="Genomic_DNA"/>
</dbReference>
<dbReference type="Proteomes" id="UP000466681">
    <property type="component" value="Chromosome"/>
</dbReference>
<reference evidence="1 2" key="1">
    <citation type="journal article" date="2019" name="Emerg. Microbes Infect.">
        <title>Comprehensive subspecies identification of 175 nontuberculous mycobacteria species based on 7547 genomic profiles.</title>
        <authorList>
            <person name="Matsumoto Y."/>
            <person name="Kinjo T."/>
            <person name="Motooka D."/>
            <person name="Nabeya D."/>
            <person name="Jung N."/>
            <person name="Uechi K."/>
            <person name="Horii T."/>
            <person name="Iida T."/>
            <person name="Fujita J."/>
            <person name="Nakamura S."/>
        </authorList>
    </citation>
    <scope>NUCLEOTIDE SEQUENCE [LARGE SCALE GENOMIC DNA]</scope>
    <source>
        <strain evidence="1 2">JCM 6375</strain>
    </source>
</reference>
<dbReference type="PANTHER" id="PTHR47623:SF1">
    <property type="entry name" value="OS09G0287300 PROTEIN"/>
    <property type="match status" value="1"/>
</dbReference>
<organism evidence="1 2">
    <name type="scientific">Mycolicibacterium moriokaense</name>
    <dbReference type="NCBI Taxonomy" id="39691"/>
    <lineage>
        <taxon>Bacteria</taxon>
        <taxon>Bacillati</taxon>
        <taxon>Actinomycetota</taxon>
        <taxon>Actinomycetes</taxon>
        <taxon>Mycobacteriales</taxon>
        <taxon>Mycobacteriaceae</taxon>
        <taxon>Mycolicibacterium</taxon>
    </lineage>
</organism>
<dbReference type="SMART" id="SM00855">
    <property type="entry name" value="PGAM"/>
    <property type="match status" value="1"/>
</dbReference>